<sequence>MTDDTIVGDLTVLQLKEIIKDVPKTYFSAACKAAHKNCQTNWNTDMHEFALQ</sequence>
<dbReference type="AlphaFoldDB" id="X1DKR7"/>
<name>X1DKR7_9ZZZZ</name>
<gene>
    <name evidence="1" type="ORF">S01H4_60606</name>
</gene>
<accession>X1DKR7</accession>
<reference evidence="1" key="1">
    <citation type="journal article" date="2014" name="Front. Microbiol.">
        <title>High frequency of phylogenetically diverse reductive dehalogenase-homologous genes in deep subseafloor sedimentary metagenomes.</title>
        <authorList>
            <person name="Kawai M."/>
            <person name="Futagami T."/>
            <person name="Toyoda A."/>
            <person name="Takaki Y."/>
            <person name="Nishi S."/>
            <person name="Hori S."/>
            <person name="Arai W."/>
            <person name="Tsubouchi T."/>
            <person name="Morono Y."/>
            <person name="Uchiyama I."/>
            <person name="Ito T."/>
            <person name="Fujiyama A."/>
            <person name="Inagaki F."/>
            <person name="Takami H."/>
        </authorList>
    </citation>
    <scope>NUCLEOTIDE SEQUENCE</scope>
    <source>
        <strain evidence="1">Expedition CK06-06</strain>
    </source>
</reference>
<protein>
    <submittedName>
        <fullName evidence="1">Uncharacterized protein</fullName>
    </submittedName>
</protein>
<dbReference type="EMBL" id="BART01035776">
    <property type="protein sequence ID" value="GAH05604.1"/>
    <property type="molecule type" value="Genomic_DNA"/>
</dbReference>
<organism evidence="1">
    <name type="scientific">marine sediment metagenome</name>
    <dbReference type="NCBI Taxonomy" id="412755"/>
    <lineage>
        <taxon>unclassified sequences</taxon>
        <taxon>metagenomes</taxon>
        <taxon>ecological metagenomes</taxon>
    </lineage>
</organism>
<comment type="caution">
    <text evidence="1">The sequence shown here is derived from an EMBL/GenBank/DDBJ whole genome shotgun (WGS) entry which is preliminary data.</text>
</comment>
<evidence type="ECO:0000313" key="1">
    <source>
        <dbReference type="EMBL" id="GAH05604.1"/>
    </source>
</evidence>
<proteinExistence type="predicted"/>